<comment type="caution">
    <text evidence="2">The sequence shown here is derived from an EMBL/GenBank/DDBJ whole genome shotgun (WGS) entry which is preliminary data.</text>
</comment>
<dbReference type="AlphaFoldDB" id="A0A1G2R7W6"/>
<dbReference type="NCBIfam" id="TIGR02532">
    <property type="entry name" value="IV_pilin_GFxxxE"/>
    <property type="match status" value="1"/>
</dbReference>
<dbReference type="EMBL" id="MHTX01000004">
    <property type="protein sequence ID" value="OHA68930.1"/>
    <property type="molecule type" value="Genomic_DNA"/>
</dbReference>
<keyword evidence="1" id="KW-0472">Membrane</keyword>
<keyword evidence="1" id="KW-1133">Transmembrane helix</keyword>
<keyword evidence="1" id="KW-0812">Transmembrane</keyword>
<dbReference type="Proteomes" id="UP000179258">
    <property type="component" value="Unassembled WGS sequence"/>
</dbReference>
<feature type="transmembrane region" description="Helical" evidence="1">
    <location>
        <begin position="15"/>
        <end position="40"/>
    </location>
</feature>
<proteinExistence type="predicted"/>
<organism evidence="2 3">
    <name type="scientific">Candidatus Wildermuthbacteria bacterium RIFCSPHIGHO2_02_FULL_47_17</name>
    <dbReference type="NCBI Taxonomy" id="1802452"/>
    <lineage>
        <taxon>Bacteria</taxon>
        <taxon>Candidatus Wildermuthiibacteriota</taxon>
    </lineage>
</organism>
<gene>
    <name evidence="2" type="ORF">A3D59_00535</name>
</gene>
<accession>A0A1G2R7W6</accession>
<reference evidence="2 3" key="1">
    <citation type="journal article" date="2016" name="Nat. Commun.">
        <title>Thousands of microbial genomes shed light on interconnected biogeochemical processes in an aquifer system.</title>
        <authorList>
            <person name="Anantharaman K."/>
            <person name="Brown C.T."/>
            <person name="Hug L.A."/>
            <person name="Sharon I."/>
            <person name="Castelle C.J."/>
            <person name="Probst A.J."/>
            <person name="Thomas B.C."/>
            <person name="Singh A."/>
            <person name="Wilkins M.J."/>
            <person name="Karaoz U."/>
            <person name="Brodie E.L."/>
            <person name="Williams K.H."/>
            <person name="Hubbard S.S."/>
            <person name="Banfield J.F."/>
        </authorList>
    </citation>
    <scope>NUCLEOTIDE SEQUENCE [LARGE SCALE GENOMIC DNA]</scope>
</reference>
<evidence type="ECO:0008006" key="4">
    <source>
        <dbReference type="Google" id="ProtNLM"/>
    </source>
</evidence>
<protein>
    <recommendedName>
        <fullName evidence="4">Type IV pilus modification protein PilV</fullName>
    </recommendedName>
</protein>
<evidence type="ECO:0000313" key="3">
    <source>
        <dbReference type="Proteomes" id="UP000179258"/>
    </source>
</evidence>
<dbReference type="InterPro" id="IPR012902">
    <property type="entry name" value="N_methyl_site"/>
</dbReference>
<name>A0A1G2R7W6_9BACT</name>
<sequence length="191" mass="21081">MRGFVFSQFSHESGAGFTIIEVIVAIFLLTVGAVGVYSLVNQALMSASILSSRLTAVYLAQEGVEIGRNIRDGNWLEMADGLQCGGTNVEWADGLPFSPPKDRRGQYDTAVSDPCDGLPAHQDPPTPLIINSEGFYADTGSGITTPFTRVIHIEKPESGPNTWREITVIVRWRERGRTHNTIAQEKIYNWR</sequence>
<evidence type="ECO:0000313" key="2">
    <source>
        <dbReference type="EMBL" id="OHA68930.1"/>
    </source>
</evidence>
<dbReference type="Pfam" id="PF07963">
    <property type="entry name" value="N_methyl"/>
    <property type="match status" value="1"/>
</dbReference>
<evidence type="ECO:0000256" key="1">
    <source>
        <dbReference type="SAM" id="Phobius"/>
    </source>
</evidence>